<accession>A0A9P8Y1L8</accession>
<dbReference type="Gene3D" id="4.10.240.10">
    <property type="entry name" value="Zn(2)-C6 fungal-type DNA-binding domain"/>
    <property type="match status" value="1"/>
</dbReference>
<proteinExistence type="predicted"/>
<keyword evidence="2" id="KW-0479">Metal-binding</keyword>
<dbReference type="PANTHER" id="PTHR47540:SF6">
    <property type="entry name" value="ZN(II)2CYS6 TRANSCRIPTION FACTOR (EUROFUNG)"/>
    <property type="match status" value="1"/>
</dbReference>
<dbReference type="GO" id="GO:0005634">
    <property type="term" value="C:nucleus"/>
    <property type="evidence" value="ECO:0007669"/>
    <property type="project" value="UniProtKB-SubCell"/>
</dbReference>
<feature type="compositionally biased region" description="Polar residues" evidence="7">
    <location>
        <begin position="22"/>
        <end position="32"/>
    </location>
</feature>
<feature type="region of interest" description="Disordered" evidence="7">
    <location>
        <begin position="670"/>
        <end position="709"/>
    </location>
</feature>
<gene>
    <name evidence="9" type="ORF">B0I36DRAFT_374524</name>
</gene>
<dbReference type="SMART" id="SM00906">
    <property type="entry name" value="Fungal_trans"/>
    <property type="match status" value="1"/>
</dbReference>
<keyword evidence="4" id="KW-0238">DNA-binding</keyword>
<evidence type="ECO:0000313" key="10">
    <source>
        <dbReference type="Proteomes" id="UP000756346"/>
    </source>
</evidence>
<dbReference type="GeneID" id="70189826"/>
<keyword evidence="3" id="KW-0805">Transcription regulation</keyword>
<feature type="domain" description="Zn(2)-C6 fungal-type" evidence="8">
    <location>
        <begin position="48"/>
        <end position="77"/>
    </location>
</feature>
<feature type="compositionally biased region" description="Polar residues" evidence="7">
    <location>
        <begin position="698"/>
        <end position="709"/>
    </location>
</feature>
<feature type="compositionally biased region" description="Low complexity" evidence="7">
    <location>
        <begin position="135"/>
        <end position="151"/>
    </location>
</feature>
<name>A0A9P8Y1L8_9PEZI</name>
<dbReference type="PROSITE" id="PS50048">
    <property type="entry name" value="ZN2_CY6_FUNGAL_2"/>
    <property type="match status" value="1"/>
</dbReference>
<feature type="region of interest" description="Disordered" evidence="7">
    <location>
        <begin position="723"/>
        <end position="742"/>
    </location>
</feature>
<dbReference type="InterPro" id="IPR036864">
    <property type="entry name" value="Zn2-C6_fun-type_DNA-bd_sf"/>
</dbReference>
<dbReference type="CDD" id="cd12148">
    <property type="entry name" value="fungal_TF_MHR"/>
    <property type="match status" value="1"/>
</dbReference>
<keyword evidence="10" id="KW-1185">Reference proteome</keyword>
<protein>
    <submittedName>
        <fullName evidence="9">Fungal-specific transcription factor domain-containing protein</fullName>
    </submittedName>
</protein>
<dbReference type="Pfam" id="PF04082">
    <property type="entry name" value="Fungal_trans"/>
    <property type="match status" value="1"/>
</dbReference>
<dbReference type="InterPro" id="IPR007219">
    <property type="entry name" value="XnlR_reg_dom"/>
</dbReference>
<keyword evidence="5" id="KW-0804">Transcription</keyword>
<dbReference type="PROSITE" id="PS00463">
    <property type="entry name" value="ZN2_CY6_FUNGAL_1"/>
    <property type="match status" value="1"/>
</dbReference>
<feature type="region of interest" description="Disordered" evidence="7">
    <location>
        <begin position="128"/>
        <end position="154"/>
    </location>
</feature>
<dbReference type="SMART" id="SM00066">
    <property type="entry name" value="GAL4"/>
    <property type="match status" value="1"/>
</dbReference>
<dbReference type="Pfam" id="PF00172">
    <property type="entry name" value="Zn_clus"/>
    <property type="match status" value="1"/>
</dbReference>
<evidence type="ECO:0000256" key="3">
    <source>
        <dbReference type="ARBA" id="ARBA00023015"/>
    </source>
</evidence>
<evidence type="ECO:0000256" key="7">
    <source>
        <dbReference type="SAM" id="MobiDB-lite"/>
    </source>
</evidence>
<evidence type="ECO:0000313" key="9">
    <source>
        <dbReference type="EMBL" id="KAH7028769.1"/>
    </source>
</evidence>
<dbReference type="EMBL" id="JAGTJQ010000006">
    <property type="protein sequence ID" value="KAH7028769.1"/>
    <property type="molecule type" value="Genomic_DNA"/>
</dbReference>
<evidence type="ECO:0000256" key="6">
    <source>
        <dbReference type="ARBA" id="ARBA00023242"/>
    </source>
</evidence>
<evidence type="ECO:0000256" key="5">
    <source>
        <dbReference type="ARBA" id="ARBA00023163"/>
    </source>
</evidence>
<evidence type="ECO:0000259" key="8">
    <source>
        <dbReference type="PROSITE" id="PS50048"/>
    </source>
</evidence>
<dbReference type="RefSeq" id="XP_046011057.1">
    <property type="nucleotide sequence ID" value="XM_046160280.1"/>
</dbReference>
<dbReference type="Proteomes" id="UP000756346">
    <property type="component" value="Unassembled WGS sequence"/>
</dbReference>
<dbReference type="GO" id="GO:0008270">
    <property type="term" value="F:zinc ion binding"/>
    <property type="evidence" value="ECO:0007669"/>
    <property type="project" value="InterPro"/>
</dbReference>
<evidence type="ECO:0000256" key="4">
    <source>
        <dbReference type="ARBA" id="ARBA00023125"/>
    </source>
</evidence>
<dbReference type="GO" id="GO:0045944">
    <property type="term" value="P:positive regulation of transcription by RNA polymerase II"/>
    <property type="evidence" value="ECO:0007669"/>
    <property type="project" value="TreeGrafter"/>
</dbReference>
<feature type="region of interest" description="Disordered" evidence="7">
    <location>
        <begin position="1"/>
        <end position="40"/>
    </location>
</feature>
<dbReference type="AlphaFoldDB" id="A0A9P8Y1L8"/>
<dbReference type="CDD" id="cd00067">
    <property type="entry name" value="GAL4"/>
    <property type="match status" value="1"/>
</dbReference>
<dbReference type="InterPro" id="IPR001138">
    <property type="entry name" value="Zn2Cys6_DnaBD"/>
</dbReference>
<keyword evidence="6" id="KW-0539">Nucleus</keyword>
<dbReference type="InterPro" id="IPR051711">
    <property type="entry name" value="Stress_Response_Reg"/>
</dbReference>
<dbReference type="GO" id="GO:0006351">
    <property type="term" value="P:DNA-templated transcription"/>
    <property type="evidence" value="ECO:0007669"/>
    <property type="project" value="InterPro"/>
</dbReference>
<reference evidence="9" key="1">
    <citation type="journal article" date="2021" name="Nat. Commun.">
        <title>Genetic determinants of endophytism in the Arabidopsis root mycobiome.</title>
        <authorList>
            <person name="Mesny F."/>
            <person name="Miyauchi S."/>
            <person name="Thiergart T."/>
            <person name="Pickel B."/>
            <person name="Atanasova L."/>
            <person name="Karlsson M."/>
            <person name="Huettel B."/>
            <person name="Barry K.W."/>
            <person name="Haridas S."/>
            <person name="Chen C."/>
            <person name="Bauer D."/>
            <person name="Andreopoulos W."/>
            <person name="Pangilinan J."/>
            <person name="LaButti K."/>
            <person name="Riley R."/>
            <person name="Lipzen A."/>
            <person name="Clum A."/>
            <person name="Drula E."/>
            <person name="Henrissat B."/>
            <person name="Kohler A."/>
            <person name="Grigoriev I.V."/>
            <person name="Martin F.M."/>
            <person name="Hacquard S."/>
        </authorList>
    </citation>
    <scope>NUCLEOTIDE SEQUENCE</scope>
    <source>
        <strain evidence="9">MPI-CAGE-CH-0230</strain>
    </source>
</reference>
<evidence type="ECO:0000256" key="1">
    <source>
        <dbReference type="ARBA" id="ARBA00004123"/>
    </source>
</evidence>
<organism evidence="9 10">
    <name type="scientific">Microdochium trichocladiopsis</name>
    <dbReference type="NCBI Taxonomy" id="1682393"/>
    <lineage>
        <taxon>Eukaryota</taxon>
        <taxon>Fungi</taxon>
        <taxon>Dikarya</taxon>
        <taxon>Ascomycota</taxon>
        <taxon>Pezizomycotina</taxon>
        <taxon>Sordariomycetes</taxon>
        <taxon>Xylariomycetidae</taxon>
        <taxon>Xylariales</taxon>
        <taxon>Microdochiaceae</taxon>
        <taxon>Microdochium</taxon>
    </lineage>
</organism>
<dbReference type="GO" id="GO:0043565">
    <property type="term" value="F:sequence-specific DNA binding"/>
    <property type="evidence" value="ECO:0007669"/>
    <property type="project" value="TreeGrafter"/>
</dbReference>
<comment type="caution">
    <text evidence="9">The sequence shown here is derived from an EMBL/GenBank/DDBJ whole genome shotgun (WGS) entry which is preliminary data.</text>
</comment>
<dbReference type="OrthoDB" id="422427at2759"/>
<dbReference type="PANTHER" id="PTHR47540">
    <property type="entry name" value="THIAMINE REPRESSIBLE GENES REGULATORY PROTEIN THI5"/>
    <property type="match status" value="1"/>
</dbReference>
<dbReference type="GO" id="GO:0000981">
    <property type="term" value="F:DNA-binding transcription factor activity, RNA polymerase II-specific"/>
    <property type="evidence" value="ECO:0007669"/>
    <property type="project" value="InterPro"/>
</dbReference>
<comment type="subcellular location">
    <subcellularLocation>
        <location evidence="1">Nucleus</location>
    </subcellularLocation>
</comment>
<evidence type="ECO:0000256" key="2">
    <source>
        <dbReference type="ARBA" id="ARBA00022723"/>
    </source>
</evidence>
<sequence length="835" mass="91800">MASSAGAAVSAGPAAASSSKSRTQGGADTSHPSAAAAAARRRRRIGKACDDCRRRKIKCDGNNPCSGCAEFSSPCTYTALPRRDDLVQHGQLQVLQQKLQAAESLLAKLLRRPGPPLATPAEQLALSADTRTAGSSAAQTPASTASSPQTADKAAEDARNISLFQDFAQLNLVDDGGESDFYGLSSSAAFLSRITQELPELTRYDSRIPFLPHASLPSIAWTPALAGVPWQSSYDHSRLPDRETARVLCQYAFDCGSCLLRTVHVPSFFAMFDKLYQTRPSIYTTAERRFVGLLFAVMALGAMYDIDENDPTNPDHYEEGMEQGYKYYISARMFLQDFHECRNIMTLQAIVFIIQFLQATGNLGGCYTLVGVALRSALRMGLHRNLPPGSLTPIETETRRRLFYTIRQMDIYLSTTLGLPILLQDKDIDQQLPTEVDDEYITDTHVARPPPGSSSVFQAFNAHTRLMKILAQILEHVYPPQNAAGEVENATYSINYARIREIEHALHEWQRQLPSSWHPGQDDDDQRARIKILLRFAFAHVQMMLYRPFLHHLPRTSPGMPAVDSRVYALAAAGIHVCRNIVHIGLEIKKRAALLGPYWFNTYTQFTAVLCLVIYILNNPQAPTLPAILADAQMGKDGISSFTQKSLAADRITAALDALFKQLPSRMSLHGSPANSADAEQWSLDRPPSQGHARGDFASNSAPMTPFQADQSWPLSLTEVSMPTQDQGMPRPAATARPHRASGSHYNMPHGRHHGLLFPQEDPFAYPVPLSSGTMSSQFAPLVDDPMQDIMHFPVFDAYGDMGSHVFEPEVHFPFVPTSVPPDTSGMGFTGGGQP</sequence>
<dbReference type="SUPFAM" id="SSF57701">
    <property type="entry name" value="Zn2/Cys6 DNA-binding domain"/>
    <property type="match status" value="1"/>
</dbReference>
<feature type="compositionally biased region" description="Low complexity" evidence="7">
    <location>
        <begin position="1"/>
        <end position="21"/>
    </location>
</feature>